<name>A0A074RCV0_9AGAM</name>
<keyword evidence="1" id="KW-0540">Nuclease</keyword>
<dbReference type="STRING" id="1423351.A0A074RCV0"/>
<sequence>MYTYIPQWFELEWRMQSWDTRGNEIPPELAEGEQPIVVWFHNESTFYAHNQQLTQWIHESKMAGLFKKGEGVSLMVVDFISADYGWLWAKPSATPTEGESPKDTQVVFHAGKNCNSWFGTANVVKQLLCAMSIIKEQYPNEEHIFVFDNATIHTKLPERAPNISKMTLGPSKKVGGEEMLSGEKIKVNYAPAVLPDGTIQQLYHPSNHPIKELKGVFKGLALILKERGIPNTVKLKLVCPSPDANKQGCLPGLTNCCAHCTMMNQLDILAQKSIIQALAEAQGSLVLYLPKYHCKLNPIEQCWGAAKHVYQHLPPSSSEADLKQNMLSALDLVKLESIRKFAGCSQQFVHAYSHSLLGSQAAWALKEYCGHRIIPYALLDEMDKSD</sequence>
<organism evidence="1 2">
    <name type="scientific">Rhizoctonia solani 123E</name>
    <dbReference type="NCBI Taxonomy" id="1423351"/>
    <lineage>
        <taxon>Eukaryota</taxon>
        <taxon>Fungi</taxon>
        <taxon>Dikarya</taxon>
        <taxon>Basidiomycota</taxon>
        <taxon>Agaricomycotina</taxon>
        <taxon>Agaricomycetes</taxon>
        <taxon>Cantharellales</taxon>
        <taxon>Ceratobasidiaceae</taxon>
        <taxon>Rhizoctonia</taxon>
    </lineage>
</organism>
<dbReference type="PANTHER" id="PTHR35871">
    <property type="entry name" value="EXPRESSED PROTEIN"/>
    <property type="match status" value="1"/>
</dbReference>
<evidence type="ECO:0000313" key="1">
    <source>
        <dbReference type="EMBL" id="KEP44996.1"/>
    </source>
</evidence>
<keyword evidence="2" id="KW-1185">Reference proteome</keyword>
<dbReference type="GO" id="GO:0004519">
    <property type="term" value="F:endonuclease activity"/>
    <property type="evidence" value="ECO:0007669"/>
    <property type="project" value="UniProtKB-KW"/>
</dbReference>
<dbReference type="PANTHER" id="PTHR35871:SF1">
    <property type="entry name" value="CXC1-LIKE CYSTEINE CLUSTER ASSOCIATED WITH KDZ TRANSPOSASES DOMAIN-CONTAINING PROTEIN"/>
    <property type="match status" value="1"/>
</dbReference>
<dbReference type="OrthoDB" id="6511194at2759"/>
<gene>
    <name evidence="1" type="ORF">V565_332960</name>
</gene>
<dbReference type="GO" id="GO:0003676">
    <property type="term" value="F:nucleic acid binding"/>
    <property type="evidence" value="ECO:0007669"/>
    <property type="project" value="InterPro"/>
</dbReference>
<keyword evidence="1" id="KW-0378">Hydrolase</keyword>
<evidence type="ECO:0000313" key="2">
    <source>
        <dbReference type="Proteomes" id="UP000027456"/>
    </source>
</evidence>
<comment type="caution">
    <text evidence="1">The sequence shown here is derived from an EMBL/GenBank/DDBJ whole genome shotgun (WGS) entry which is preliminary data.</text>
</comment>
<dbReference type="Gene3D" id="3.30.420.10">
    <property type="entry name" value="Ribonuclease H-like superfamily/Ribonuclease H"/>
    <property type="match status" value="1"/>
</dbReference>
<dbReference type="InterPro" id="IPR036397">
    <property type="entry name" value="RNaseH_sf"/>
</dbReference>
<dbReference type="AlphaFoldDB" id="A0A074RCV0"/>
<dbReference type="Proteomes" id="UP000027456">
    <property type="component" value="Unassembled WGS sequence"/>
</dbReference>
<accession>A0A074RCV0</accession>
<dbReference type="EMBL" id="AZST01002398">
    <property type="protein sequence ID" value="KEP44996.1"/>
    <property type="molecule type" value="Genomic_DNA"/>
</dbReference>
<reference evidence="1 2" key="1">
    <citation type="submission" date="2013-12" db="EMBL/GenBank/DDBJ databases">
        <authorList>
            <person name="Cubeta M."/>
            <person name="Pakala S."/>
            <person name="Fedorova N."/>
            <person name="Thomas E."/>
            <person name="Dean R."/>
            <person name="Jabaji S."/>
            <person name="Neate S."/>
            <person name="Toda T."/>
            <person name="Tavantzis S."/>
            <person name="Vilgalys R."/>
            <person name="Bharathan N."/>
            <person name="Pakala S."/>
            <person name="Losada L.S."/>
            <person name="Zafar N."/>
            <person name="Nierman W."/>
        </authorList>
    </citation>
    <scope>NUCLEOTIDE SEQUENCE [LARGE SCALE GENOMIC DNA]</scope>
    <source>
        <strain evidence="1 2">123E</strain>
    </source>
</reference>
<dbReference type="HOGENOM" id="CLU_005726_0_0_1"/>
<protein>
    <submittedName>
        <fullName evidence="1">DDE family endonuclease</fullName>
    </submittedName>
</protein>
<proteinExistence type="predicted"/>
<keyword evidence="1" id="KW-0255">Endonuclease</keyword>